<feature type="domain" description="SLS1 second KH" evidence="4">
    <location>
        <begin position="413"/>
        <end position="477"/>
    </location>
</feature>
<protein>
    <submittedName>
        <fullName evidence="6">Uncharacterized protein</fullName>
    </submittedName>
</protein>
<dbReference type="InterPro" id="IPR048400">
    <property type="entry name" value="SLS1_N"/>
</dbReference>
<feature type="compositionally biased region" description="Low complexity" evidence="1">
    <location>
        <begin position="258"/>
        <end position="270"/>
    </location>
</feature>
<evidence type="ECO:0000313" key="7">
    <source>
        <dbReference type="Proteomes" id="UP000293360"/>
    </source>
</evidence>
<accession>A0A4Q4T195</accession>
<evidence type="ECO:0000259" key="3">
    <source>
        <dbReference type="Pfam" id="PF20776"/>
    </source>
</evidence>
<dbReference type="Pfam" id="PF20778">
    <property type="entry name" value="SLS1_C"/>
    <property type="match status" value="1"/>
</dbReference>
<feature type="compositionally biased region" description="Polar residues" evidence="1">
    <location>
        <begin position="78"/>
        <end position="87"/>
    </location>
</feature>
<gene>
    <name evidence="6" type="ORF">DL764_007843</name>
</gene>
<feature type="domain" description="SLS1 first KH" evidence="2">
    <location>
        <begin position="340"/>
        <end position="408"/>
    </location>
</feature>
<dbReference type="InterPro" id="IPR048748">
    <property type="entry name" value="SLS1_KH2"/>
</dbReference>
<reference evidence="6 7" key="1">
    <citation type="submission" date="2018-06" db="EMBL/GenBank/DDBJ databases">
        <title>Complete Genomes of Monosporascus.</title>
        <authorList>
            <person name="Robinson A.J."/>
            <person name="Natvig D.O."/>
        </authorList>
    </citation>
    <scope>NUCLEOTIDE SEQUENCE [LARGE SCALE GENOMIC DNA]</scope>
    <source>
        <strain evidence="6 7">CBS 110550</strain>
    </source>
</reference>
<dbReference type="InterPro" id="IPR048401">
    <property type="entry name" value="SLS1_C"/>
</dbReference>
<dbReference type="AlphaFoldDB" id="A0A4Q4T195"/>
<dbReference type="Pfam" id="PF20777">
    <property type="entry name" value="KH_SLS1_2"/>
    <property type="match status" value="1"/>
</dbReference>
<organism evidence="6 7">
    <name type="scientific">Monosporascus ibericus</name>
    <dbReference type="NCBI Taxonomy" id="155417"/>
    <lineage>
        <taxon>Eukaryota</taxon>
        <taxon>Fungi</taxon>
        <taxon>Dikarya</taxon>
        <taxon>Ascomycota</taxon>
        <taxon>Pezizomycotina</taxon>
        <taxon>Sordariomycetes</taxon>
        <taxon>Xylariomycetidae</taxon>
        <taxon>Xylariales</taxon>
        <taxon>Xylariales incertae sedis</taxon>
        <taxon>Monosporascus</taxon>
    </lineage>
</organism>
<evidence type="ECO:0000313" key="6">
    <source>
        <dbReference type="EMBL" id="RYO94409.1"/>
    </source>
</evidence>
<feature type="region of interest" description="Disordered" evidence="1">
    <location>
        <begin position="250"/>
        <end position="276"/>
    </location>
</feature>
<evidence type="ECO:0000259" key="4">
    <source>
        <dbReference type="Pfam" id="PF20777"/>
    </source>
</evidence>
<dbReference type="Pfam" id="PF14611">
    <property type="entry name" value="KH_SLS1_1"/>
    <property type="match status" value="1"/>
</dbReference>
<dbReference type="EMBL" id="QJNU01000568">
    <property type="protein sequence ID" value="RYO94409.1"/>
    <property type="molecule type" value="Genomic_DNA"/>
</dbReference>
<dbReference type="GO" id="GO:0005743">
    <property type="term" value="C:mitochondrial inner membrane"/>
    <property type="evidence" value="ECO:0007669"/>
    <property type="project" value="InterPro"/>
</dbReference>
<dbReference type="InterPro" id="IPR032741">
    <property type="entry name" value="Sls1_KH-1"/>
</dbReference>
<evidence type="ECO:0000259" key="5">
    <source>
        <dbReference type="Pfam" id="PF20778"/>
    </source>
</evidence>
<comment type="caution">
    <text evidence="6">The sequence shown here is derived from an EMBL/GenBank/DDBJ whole genome shotgun (WGS) entry which is preliminary data.</text>
</comment>
<dbReference type="STRING" id="155417.A0A4Q4T195"/>
<sequence length="928" mass="102837">MFTRNLPTASVCLRCRLRLLLSSQSSHPLPPIAGTRSFGRRQIIPSIRNIRCFASESAAPSNDQEQPQQETEEQPQTRDQNQDQGQAEGSERFDSLFSDILRNDAVTRTARRPDRRRPVRVKRLMIREPRAKRHHVKGRVLIEATESLGTDMLGRPAQALVMKEGVYRKKRLASVILGDEPGPTDMEALLDARNEPATPEEARANIDELWPRTETLLSEKAFRKMQKALTDGFLKSQLKDYIENFKEEARAHDHESVAGDSESAPSAPSAGGSGVPEEYDWIKSISPWAPLNGDGSIAEGTGRNLHGYISDSTTDKEKLAIRILRECWALSIQELSSGLGEVWVRLRNWEFTLLMRGAQRFMARLGDTWLEPGEKIEAFRESTSLRLVTTKPKAEVLLKHLHNTLKSVTTRSIPLSILPSDSLDDALLEEVGRITNTHIRKSRTQKRLHVTWIELKTRDSRCLEDLRHIVFRLLWTALASEMISTNLYAETLPDQSSGRFVVDRTSKDKWSWKDKMGEWARYVLPLASETPISGLDPKPDVQTREVGYPLRNLPLSIRPGGHESQEASADDIPPAQNAQWAETLETSTRAYFGHILHAHQPDALPPPLPHLLTAHHPRIFSAVTPHPLHLARLEARGGAGSTLVQTTSTIVIRFWPSPNPTSGKAAPLKSLSAGKMRQLAGRKTKKEAEVEAENAAAEDEMDDAPNTVAGAPVLELRLASTDTEITGVESLRAVAESHVSDVMLPSSPADLRVVQTRHAALEAAGGAGGADGLANWQPISDFLSNARLDLARGKLEMPPRQKFPVPLRLFSRPKPSAAAGATGAGSRGRRRSRDGEDEMVSTTYEFVGLELHRSVTIPYEGQRLTYTSIEAGQGGGRRAEVSLEPILDKESEVEDPEGLQAEFLACCYNFARTNSIWSGYSGAQRRTS</sequence>
<keyword evidence="7" id="KW-1185">Reference proteome</keyword>
<feature type="region of interest" description="Disordered" evidence="1">
    <location>
        <begin position="57"/>
        <end position="94"/>
    </location>
</feature>
<dbReference type="OrthoDB" id="5392646at2759"/>
<feature type="domain" description="SLS1 N-terminal" evidence="3">
    <location>
        <begin position="197"/>
        <end position="333"/>
    </location>
</feature>
<dbReference type="Pfam" id="PF20776">
    <property type="entry name" value="SLS1_N"/>
    <property type="match status" value="1"/>
</dbReference>
<name>A0A4Q4T195_9PEZI</name>
<dbReference type="Proteomes" id="UP000293360">
    <property type="component" value="Unassembled WGS sequence"/>
</dbReference>
<feature type="region of interest" description="Disordered" evidence="1">
    <location>
        <begin position="811"/>
        <end position="839"/>
    </location>
</feature>
<evidence type="ECO:0000259" key="2">
    <source>
        <dbReference type="Pfam" id="PF14611"/>
    </source>
</evidence>
<evidence type="ECO:0000256" key="1">
    <source>
        <dbReference type="SAM" id="MobiDB-lite"/>
    </source>
</evidence>
<proteinExistence type="predicted"/>
<feature type="domain" description="SLS1 C-terminal" evidence="5">
    <location>
        <begin position="508"/>
        <end position="908"/>
    </location>
</feature>